<feature type="region of interest" description="Disordered" evidence="1">
    <location>
        <begin position="164"/>
        <end position="192"/>
    </location>
</feature>
<keyword evidence="4" id="KW-1185">Reference proteome</keyword>
<feature type="compositionally biased region" description="Basic residues" evidence="1">
    <location>
        <begin position="364"/>
        <end position="374"/>
    </location>
</feature>
<dbReference type="EMBL" id="LR911942">
    <property type="protein sequence ID" value="CAD7254760.1"/>
    <property type="molecule type" value="Genomic_DNA"/>
</dbReference>
<feature type="region of interest" description="Disordered" evidence="1">
    <location>
        <begin position="232"/>
        <end position="297"/>
    </location>
</feature>
<gene>
    <name evidence="3" type="ORF">DSTB1V02_LOCUS14506</name>
</gene>
<accession>A0A7R9AI64</accession>
<evidence type="ECO:0000313" key="3">
    <source>
        <dbReference type="EMBL" id="CAD7254760.1"/>
    </source>
</evidence>
<feature type="compositionally biased region" description="Pro residues" evidence="1">
    <location>
        <begin position="232"/>
        <end position="247"/>
    </location>
</feature>
<reference evidence="3" key="1">
    <citation type="submission" date="2020-11" db="EMBL/GenBank/DDBJ databases">
        <authorList>
            <person name="Tran Van P."/>
        </authorList>
    </citation>
    <scope>NUCLEOTIDE SEQUENCE</scope>
</reference>
<organism evidence="3">
    <name type="scientific">Darwinula stevensoni</name>
    <dbReference type="NCBI Taxonomy" id="69355"/>
    <lineage>
        <taxon>Eukaryota</taxon>
        <taxon>Metazoa</taxon>
        <taxon>Ecdysozoa</taxon>
        <taxon>Arthropoda</taxon>
        <taxon>Crustacea</taxon>
        <taxon>Oligostraca</taxon>
        <taxon>Ostracoda</taxon>
        <taxon>Podocopa</taxon>
        <taxon>Podocopida</taxon>
        <taxon>Darwinulocopina</taxon>
        <taxon>Darwinuloidea</taxon>
        <taxon>Darwinulidae</taxon>
        <taxon>Darwinula</taxon>
    </lineage>
</organism>
<feature type="domain" description="Protein masquerade clip-domain" evidence="2">
    <location>
        <begin position="37"/>
        <end position="69"/>
    </location>
</feature>
<name>A0A7R9AI64_9CRUS</name>
<dbReference type="AlphaFoldDB" id="A0A7R9AI64"/>
<proteinExistence type="predicted"/>
<dbReference type="InterPro" id="IPR040479">
    <property type="entry name" value="CLIP_SPH_mas"/>
</dbReference>
<feature type="compositionally biased region" description="Low complexity" evidence="1">
    <location>
        <begin position="248"/>
        <end position="265"/>
    </location>
</feature>
<feature type="domain" description="Protein masquerade clip-domain" evidence="2">
    <location>
        <begin position="195"/>
        <end position="228"/>
    </location>
</feature>
<evidence type="ECO:0000256" key="1">
    <source>
        <dbReference type="SAM" id="MobiDB-lite"/>
    </source>
</evidence>
<feature type="domain" description="Protein masquerade clip-domain" evidence="2">
    <location>
        <begin position="128"/>
        <end position="159"/>
    </location>
</feature>
<feature type="region of interest" description="Disordered" evidence="1">
    <location>
        <begin position="78"/>
        <end position="121"/>
    </location>
</feature>
<feature type="region of interest" description="Disordered" evidence="1">
    <location>
        <begin position="353"/>
        <end position="378"/>
    </location>
</feature>
<dbReference type="EMBL" id="CAJPEV010012424">
    <property type="protein sequence ID" value="CAG0906482.1"/>
    <property type="molecule type" value="Genomic_DNA"/>
</dbReference>
<dbReference type="Proteomes" id="UP000677054">
    <property type="component" value="Unassembled WGS sequence"/>
</dbReference>
<sequence>MATTSIQPDKMEEESPDQDIQYVDTNVDNDPSDGLSACPGVCVAPGISDYCDAVLARPGLCKGALKCCVTREVFQGQDPPEDLILNDPPSTTPPVDEETVESGDGQEQPSPRPPPRRPPFRPIPEHLRCKGTCVGAFFTFLCDEIDRNAICPQGGHCCITRPQGATTRRPPSGAQPTTQPPTVAADEKEDQEKVPCRGRCVSSIMSAFCTAPSRVVPVSTCQEGTVCCEAPTRPPPPKRPNVRPPQRPQSSAGPLGTLLGLLAPSVQQRPPPPPPPLTTTSTTTTTTTTTEAPDPRAECPGTCITSFLSFTCFGNAEMTDLFKCPKKTVVCCAPKSAILELKNAGRIPAAGMPPPPPPPPPPMHHARPHPHPIHHRNDTFFSPPPYRPQQGFFRPGEPFDRLHSCI</sequence>
<feature type="compositionally biased region" description="Pro residues" evidence="1">
    <location>
        <begin position="353"/>
        <end position="363"/>
    </location>
</feature>
<feature type="compositionally biased region" description="Low complexity" evidence="1">
    <location>
        <begin position="278"/>
        <end position="290"/>
    </location>
</feature>
<feature type="region of interest" description="Disordered" evidence="1">
    <location>
        <begin position="1"/>
        <end position="29"/>
    </location>
</feature>
<evidence type="ECO:0000313" key="4">
    <source>
        <dbReference type="Proteomes" id="UP000677054"/>
    </source>
</evidence>
<dbReference type="OrthoDB" id="6437225at2759"/>
<dbReference type="Pfam" id="PF18398">
    <property type="entry name" value="CLIP_SPH_mas"/>
    <property type="match status" value="4"/>
</dbReference>
<feature type="domain" description="Protein masquerade clip-domain" evidence="2">
    <location>
        <begin position="298"/>
        <end position="333"/>
    </location>
</feature>
<evidence type="ECO:0000259" key="2">
    <source>
        <dbReference type="Pfam" id="PF18398"/>
    </source>
</evidence>
<protein>
    <recommendedName>
        <fullName evidence="2">Protein masquerade clip-domain domain-containing protein</fullName>
    </recommendedName>
</protein>